<organism evidence="2 3">
    <name type="scientific">Polyporus arcularius HHB13444</name>
    <dbReference type="NCBI Taxonomy" id="1314778"/>
    <lineage>
        <taxon>Eukaryota</taxon>
        <taxon>Fungi</taxon>
        <taxon>Dikarya</taxon>
        <taxon>Basidiomycota</taxon>
        <taxon>Agaricomycotina</taxon>
        <taxon>Agaricomycetes</taxon>
        <taxon>Polyporales</taxon>
        <taxon>Polyporaceae</taxon>
        <taxon>Polyporus</taxon>
    </lineage>
</organism>
<evidence type="ECO:0000256" key="1">
    <source>
        <dbReference type="SAM" id="MobiDB-lite"/>
    </source>
</evidence>
<dbReference type="InParanoid" id="A0A5C3P0L7"/>
<keyword evidence="3" id="KW-1185">Reference proteome</keyword>
<dbReference type="Proteomes" id="UP000308197">
    <property type="component" value="Unassembled WGS sequence"/>
</dbReference>
<proteinExistence type="predicted"/>
<sequence length="112" mass="11463">MPPSSPTSHDASSTPIASSIPIAPPLPVAVDSLFHGNSYIPPPSGAPCPPVEAVLCKTRPGKPALGTVHAFTGIVAAPGFSQWSVFTTPNADWVPEFAIAHGLMPGDERGRG</sequence>
<accession>A0A5C3P0L7</accession>
<name>A0A5C3P0L7_9APHY</name>
<feature type="compositionally biased region" description="Polar residues" evidence="1">
    <location>
        <begin position="1"/>
        <end position="10"/>
    </location>
</feature>
<gene>
    <name evidence="2" type="ORF">K466DRAFT_604168</name>
</gene>
<protein>
    <submittedName>
        <fullName evidence="2">Uncharacterized protein</fullName>
    </submittedName>
</protein>
<evidence type="ECO:0000313" key="2">
    <source>
        <dbReference type="EMBL" id="TFK81840.1"/>
    </source>
</evidence>
<dbReference type="AlphaFoldDB" id="A0A5C3P0L7"/>
<reference evidence="2 3" key="1">
    <citation type="journal article" date="2019" name="Nat. Ecol. Evol.">
        <title>Megaphylogeny resolves global patterns of mushroom evolution.</title>
        <authorList>
            <person name="Varga T."/>
            <person name="Krizsan K."/>
            <person name="Foldi C."/>
            <person name="Dima B."/>
            <person name="Sanchez-Garcia M."/>
            <person name="Sanchez-Ramirez S."/>
            <person name="Szollosi G.J."/>
            <person name="Szarkandi J.G."/>
            <person name="Papp V."/>
            <person name="Albert L."/>
            <person name="Andreopoulos W."/>
            <person name="Angelini C."/>
            <person name="Antonin V."/>
            <person name="Barry K.W."/>
            <person name="Bougher N.L."/>
            <person name="Buchanan P."/>
            <person name="Buyck B."/>
            <person name="Bense V."/>
            <person name="Catcheside P."/>
            <person name="Chovatia M."/>
            <person name="Cooper J."/>
            <person name="Damon W."/>
            <person name="Desjardin D."/>
            <person name="Finy P."/>
            <person name="Geml J."/>
            <person name="Haridas S."/>
            <person name="Hughes K."/>
            <person name="Justo A."/>
            <person name="Karasinski D."/>
            <person name="Kautmanova I."/>
            <person name="Kiss B."/>
            <person name="Kocsube S."/>
            <person name="Kotiranta H."/>
            <person name="LaButti K.M."/>
            <person name="Lechner B.E."/>
            <person name="Liimatainen K."/>
            <person name="Lipzen A."/>
            <person name="Lukacs Z."/>
            <person name="Mihaltcheva S."/>
            <person name="Morgado L.N."/>
            <person name="Niskanen T."/>
            <person name="Noordeloos M.E."/>
            <person name="Ohm R.A."/>
            <person name="Ortiz-Santana B."/>
            <person name="Ovrebo C."/>
            <person name="Racz N."/>
            <person name="Riley R."/>
            <person name="Savchenko A."/>
            <person name="Shiryaev A."/>
            <person name="Soop K."/>
            <person name="Spirin V."/>
            <person name="Szebenyi C."/>
            <person name="Tomsovsky M."/>
            <person name="Tulloss R.E."/>
            <person name="Uehling J."/>
            <person name="Grigoriev I.V."/>
            <person name="Vagvolgyi C."/>
            <person name="Papp T."/>
            <person name="Martin F.M."/>
            <person name="Miettinen O."/>
            <person name="Hibbett D.S."/>
            <person name="Nagy L.G."/>
        </authorList>
    </citation>
    <scope>NUCLEOTIDE SEQUENCE [LARGE SCALE GENOMIC DNA]</scope>
    <source>
        <strain evidence="2 3">HHB13444</strain>
    </source>
</reference>
<feature type="region of interest" description="Disordered" evidence="1">
    <location>
        <begin position="1"/>
        <end position="21"/>
    </location>
</feature>
<dbReference type="EMBL" id="ML211552">
    <property type="protein sequence ID" value="TFK81840.1"/>
    <property type="molecule type" value="Genomic_DNA"/>
</dbReference>
<evidence type="ECO:0000313" key="3">
    <source>
        <dbReference type="Proteomes" id="UP000308197"/>
    </source>
</evidence>
<feature type="compositionally biased region" description="Low complexity" evidence="1">
    <location>
        <begin position="11"/>
        <end position="21"/>
    </location>
</feature>